<dbReference type="InterPro" id="IPR003474">
    <property type="entry name" value="Glcn_transporter"/>
</dbReference>
<feature type="transmembrane region" description="Helical" evidence="8">
    <location>
        <begin position="119"/>
        <end position="152"/>
    </location>
</feature>
<evidence type="ECO:0000313" key="10">
    <source>
        <dbReference type="Proteomes" id="UP001344658"/>
    </source>
</evidence>
<sequence>MSALSVELLAAATPPPITDAGNTRLALAALAGIAVIVVLITRFKLHAFLALTIGAGVLGSVAGAPLAKTITSYTTGLGTTVASVGTLIALGAILGKLLADSGGADQIVDTILARTSEKRLPWAMALIAGLVGLPLFFEIGIVLLIPVVLLVARRSGQSLIRIGIPALAGLSVMHGLVPPHPGPLAAIDAIHADMGTTLALGVLVALPTLALAGPLFGRVASRWVDVAPPERMTPARASDDLEKRPGFAATACTMLLPVALMLAKALADVIVDDQNSLAYRIFDVIGTPLVALLAAVIVAMFTLGRAAGFGKDRLSSTVDASLAPIAGIMLIVGAGGGFKQTLIDCGVGQTILDWSKDWHISALLLGWLIAVLIRVATGSATVAIISASGLVAPLAANMSGTHTALLVLAVGAGSLFFSHVNDAGFWLVKEYFGMDVPQTLKTWSAMETVISVVALGFVMLLSVIV</sequence>
<feature type="transmembrane region" description="Helical" evidence="8">
    <location>
        <begin position="287"/>
        <end position="308"/>
    </location>
</feature>
<evidence type="ECO:0000256" key="3">
    <source>
        <dbReference type="ARBA" id="ARBA00022475"/>
    </source>
</evidence>
<keyword evidence="2" id="KW-0813">Transport</keyword>
<dbReference type="PANTHER" id="PTHR30354:SF22">
    <property type="entry name" value="HIGH-AFFINITY GLUCONATE TRANSPORTER"/>
    <property type="match status" value="1"/>
</dbReference>
<dbReference type="RefSeq" id="WP_330799362.1">
    <property type="nucleotide sequence ID" value="NZ_JAZEWV010000032.1"/>
</dbReference>
<evidence type="ECO:0000256" key="2">
    <source>
        <dbReference type="ARBA" id="ARBA00022448"/>
    </source>
</evidence>
<accession>A0ABU7PIK3</accession>
<feature type="transmembrane region" description="Helical" evidence="8">
    <location>
        <begin position="79"/>
        <end position="99"/>
    </location>
</feature>
<evidence type="ECO:0000256" key="6">
    <source>
        <dbReference type="ARBA" id="ARBA00023136"/>
    </source>
</evidence>
<keyword evidence="5 8" id="KW-1133">Transmembrane helix</keyword>
<dbReference type="PIRSF" id="PIRSF002746">
    <property type="entry name" value="Gluconate_transporter"/>
    <property type="match status" value="1"/>
</dbReference>
<evidence type="ECO:0000256" key="8">
    <source>
        <dbReference type="SAM" id="Phobius"/>
    </source>
</evidence>
<proteinExistence type="inferred from homology"/>
<comment type="caution">
    <text evidence="9">The sequence shown here is derived from an EMBL/GenBank/DDBJ whole genome shotgun (WGS) entry which is preliminary data.</text>
</comment>
<dbReference type="EMBL" id="JAZEWV010000032">
    <property type="protein sequence ID" value="MEE4545656.1"/>
    <property type="molecule type" value="Genomic_DNA"/>
</dbReference>
<organism evidence="9 10">
    <name type="scientific">Actinacidiphila polyblastidii</name>
    <dbReference type="NCBI Taxonomy" id="3110430"/>
    <lineage>
        <taxon>Bacteria</taxon>
        <taxon>Bacillati</taxon>
        <taxon>Actinomycetota</taxon>
        <taxon>Actinomycetes</taxon>
        <taxon>Kitasatosporales</taxon>
        <taxon>Streptomycetaceae</taxon>
        <taxon>Actinacidiphila</taxon>
    </lineage>
</organism>
<feature type="transmembrane region" description="Helical" evidence="8">
    <location>
        <begin position="159"/>
        <end position="177"/>
    </location>
</feature>
<keyword evidence="10" id="KW-1185">Reference proteome</keyword>
<evidence type="ECO:0000256" key="7">
    <source>
        <dbReference type="ARBA" id="ARBA00049663"/>
    </source>
</evidence>
<feature type="transmembrane region" description="Helical" evidence="8">
    <location>
        <begin position="440"/>
        <end position="464"/>
    </location>
</feature>
<name>A0ABU7PIK3_9ACTN</name>
<feature type="transmembrane region" description="Helical" evidence="8">
    <location>
        <begin position="25"/>
        <end position="41"/>
    </location>
</feature>
<feature type="transmembrane region" description="Helical" evidence="8">
    <location>
        <begin position="358"/>
        <end position="391"/>
    </location>
</feature>
<feature type="transmembrane region" description="Helical" evidence="8">
    <location>
        <begin position="246"/>
        <end position="267"/>
    </location>
</feature>
<keyword evidence="6 8" id="KW-0472">Membrane</keyword>
<evidence type="ECO:0000256" key="1">
    <source>
        <dbReference type="ARBA" id="ARBA00004651"/>
    </source>
</evidence>
<dbReference type="Pfam" id="PF02447">
    <property type="entry name" value="GntP_permease"/>
    <property type="match status" value="1"/>
</dbReference>
<reference evidence="9 10" key="1">
    <citation type="submission" date="2023-12" db="EMBL/GenBank/DDBJ databases">
        <title>Streptomyces sp. V4-01.</title>
        <authorList>
            <person name="Somphong A."/>
            <person name="Phongsopitanun W."/>
        </authorList>
    </citation>
    <scope>NUCLEOTIDE SEQUENCE [LARGE SCALE GENOMIC DNA]</scope>
    <source>
        <strain evidence="9 10">V4-01</strain>
    </source>
</reference>
<feature type="transmembrane region" description="Helical" evidence="8">
    <location>
        <begin position="320"/>
        <end position="338"/>
    </location>
</feature>
<keyword evidence="3" id="KW-1003">Cell membrane</keyword>
<evidence type="ECO:0000256" key="4">
    <source>
        <dbReference type="ARBA" id="ARBA00022692"/>
    </source>
</evidence>
<comment type="similarity">
    <text evidence="7">Belongs to the GntP permease family.</text>
</comment>
<feature type="transmembrane region" description="Helical" evidence="8">
    <location>
        <begin position="197"/>
        <end position="216"/>
    </location>
</feature>
<feature type="transmembrane region" description="Helical" evidence="8">
    <location>
        <begin position="47"/>
        <end position="67"/>
    </location>
</feature>
<keyword evidence="4 8" id="KW-0812">Transmembrane</keyword>
<feature type="transmembrane region" description="Helical" evidence="8">
    <location>
        <begin position="403"/>
        <end position="420"/>
    </location>
</feature>
<comment type="subcellular location">
    <subcellularLocation>
        <location evidence="1">Cell membrane</location>
        <topology evidence="1">Multi-pass membrane protein</topology>
    </subcellularLocation>
</comment>
<gene>
    <name evidence="9" type="ORF">V2S66_27270</name>
</gene>
<evidence type="ECO:0000256" key="5">
    <source>
        <dbReference type="ARBA" id="ARBA00022989"/>
    </source>
</evidence>
<dbReference type="NCBIfam" id="TIGR00791">
    <property type="entry name" value="gntP"/>
    <property type="match status" value="1"/>
</dbReference>
<dbReference type="PANTHER" id="PTHR30354">
    <property type="entry name" value="GNT FAMILY GLUCONATE TRANSPORTER"/>
    <property type="match status" value="1"/>
</dbReference>
<evidence type="ECO:0000313" key="9">
    <source>
        <dbReference type="EMBL" id="MEE4545656.1"/>
    </source>
</evidence>
<protein>
    <submittedName>
        <fullName evidence="9">Gluconate:H+ symporter</fullName>
    </submittedName>
</protein>
<dbReference type="Proteomes" id="UP001344658">
    <property type="component" value="Unassembled WGS sequence"/>
</dbReference>